<proteinExistence type="predicted"/>
<gene>
    <name evidence="2" type="ORF">GCM10009093_10540</name>
</gene>
<organism evidence="2 3">
    <name type="scientific">Brevundimonas terrae</name>
    <dbReference type="NCBI Taxonomy" id="363631"/>
    <lineage>
        <taxon>Bacteria</taxon>
        <taxon>Pseudomonadati</taxon>
        <taxon>Pseudomonadota</taxon>
        <taxon>Alphaproteobacteria</taxon>
        <taxon>Caulobacterales</taxon>
        <taxon>Caulobacteraceae</taxon>
        <taxon>Brevundimonas</taxon>
    </lineage>
</organism>
<evidence type="ECO:0000256" key="1">
    <source>
        <dbReference type="SAM" id="Phobius"/>
    </source>
</evidence>
<dbReference type="Proteomes" id="UP001500791">
    <property type="component" value="Unassembled WGS sequence"/>
</dbReference>
<sequence>MTNTTAGARCAFEPTDKRSAYIVLTILVTIGLCAIVAGVLNTAQAKPALQPYAEVSADRIITTATHRA</sequence>
<protein>
    <submittedName>
        <fullName evidence="2">Uncharacterized protein</fullName>
    </submittedName>
</protein>
<dbReference type="EMBL" id="BAAAEJ010000003">
    <property type="protein sequence ID" value="GAA0385537.1"/>
    <property type="molecule type" value="Genomic_DNA"/>
</dbReference>
<feature type="transmembrane region" description="Helical" evidence="1">
    <location>
        <begin position="20"/>
        <end position="40"/>
    </location>
</feature>
<comment type="caution">
    <text evidence="2">The sequence shown here is derived from an EMBL/GenBank/DDBJ whole genome shotgun (WGS) entry which is preliminary data.</text>
</comment>
<keyword evidence="3" id="KW-1185">Reference proteome</keyword>
<evidence type="ECO:0000313" key="3">
    <source>
        <dbReference type="Proteomes" id="UP001500791"/>
    </source>
</evidence>
<reference evidence="2 3" key="1">
    <citation type="journal article" date="2019" name="Int. J. Syst. Evol. Microbiol.">
        <title>The Global Catalogue of Microorganisms (GCM) 10K type strain sequencing project: providing services to taxonomists for standard genome sequencing and annotation.</title>
        <authorList>
            <consortium name="The Broad Institute Genomics Platform"/>
            <consortium name="The Broad Institute Genome Sequencing Center for Infectious Disease"/>
            <person name="Wu L."/>
            <person name="Ma J."/>
        </authorList>
    </citation>
    <scope>NUCLEOTIDE SEQUENCE [LARGE SCALE GENOMIC DNA]</scope>
    <source>
        <strain evidence="2 3">JCM 13476</strain>
    </source>
</reference>
<accession>A0ABN0Y706</accession>
<keyword evidence="1" id="KW-0812">Transmembrane</keyword>
<keyword evidence="1" id="KW-1133">Transmembrane helix</keyword>
<evidence type="ECO:0000313" key="2">
    <source>
        <dbReference type="EMBL" id="GAA0385537.1"/>
    </source>
</evidence>
<dbReference type="RefSeq" id="WP_167174181.1">
    <property type="nucleotide sequence ID" value="NZ_BAAAEJ010000003.1"/>
</dbReference>
<keyword evidence="1" id="KW-0472">Membrane</keyword>
<name>A0ABN0Y706_9CAUL</name>